<dbReference type="InterPro" id="IPR004117">
    <property type="entry name" value="7tm6_olfct_rcpt"/>
</dbReference>
<name>A0ABM1P0U7_DROAR</name>
<evidence type="ECO:0000256" key="3">
    <source>
        <dbReference type="ARBA" id="ARBA00022606"/>
    </source>
</evidence>
<comment type="caution">
    <text evidence="10">Lacks conserved residue(s) required for the propagation of feature annotation.</text>
</comment>
<evidence type="ECO:0000313" key="12">
    <source>
        <dbReference type="RefSeq" id="XP_017860833.1"/>
    </source>
</evidence>
<feature type="transmembrane region" description="Helical" evidence="10">
    <location>
        <begin position="173"/>
        <end position="191"/>
    </location>
</feature>
<feature type="transmembrane region" description="Helical" evidence="10">
    <location>
        <begin position="311"/>
        <end position="338"/>
    </location>
</feature>
<evidence type="ECO:0000256" key="8">
    <source>
        <dbReference type="ARBA" id="ARBA00023170"/>
    </source>
</evidence>
<keyword evidence="11" id="KW-1185">Reference proteome</keyword>
<keyword evidence="7 10" id="KW-0472">Membrane</keyword>
<dbReference type="Pfam" id="PF02949">
    <property type="entry name" value="7tm_6"/>
    <property type="match status" value="1"/>
</dbReference>
<keyword evidence="4 10" id="KW-0812">Transmembrane</keyword>
<feature type="transmembrane region" description="Helical" evidence="10">
    <location>
        <begin position="88"/>
        <end position="115"/>
    </location>
</feature>
<organism evidence="11 12">
    <name type="scientific">Drosophila arizonae</name>
    <name type="common">Fruit fly</name>
    <dbReference type="NCBI Taxonomy" id="7263"/>
    <lineage>
        <taxon>Eukaryota</taxon>
        <taxon>Metazoa</taxon>
        <taxon>Ecdysozoa</taxon>
        <taxon>Arthropoda</taxon>
        <taxon>Hexapoda</taxon>
        <taxon>Insecta</taxon>
        <taxon>Pterygota</taxon>
        <taxon>Neoptera</taxon>
        <taxon>Endopterygota</taxon>
        <taxon>Diptera</taxon>
        <taxon>Brachycera</taxon>
        <taxon>Muscomorpha</taxon>
        <taxon>Ephydroidea</taxon>
        <taxon>Drosophilidae</taxon>
        <taxon>Drosophila</taxon>
    </lineage>
</organism>
<dbReference type="Proteomes" id="UP000694904">
    <property type="component" value="Chromosome 4"/>
</dbReference>
<keyword evidence="5 10" id="KW-0552">Olfaction</keyword>
<accession>A0ABM1P0U7</accession>
<evidence type="ECO:0000256" key="2">
    <source>
        <dbReference type="ARBA" id="ARBA00022475"/>
    </source>
</evidence>
<comment type="similarity">
    <text evidence="10">Belongs to the insect chemoreceptor superfamily. Heteromeric odorant receptor channel (TC 1.A.69) family.</text>
</comment>
<reference evidence="11" key="1">
    <citation type="journal article" date="1997" name="Nucleic Acids Res.">
        <title>tRNAscan-SE: a program for improved detection of transfer RNA genes in genomic sequence.</title>
        <authorList>
            <person name="Lowe T.M."/>
            <person name="Eddy S.R."/>
        </authorList>
    </citation>
    <scope>NUCLEOTIDE SEQUENCE [LARGE SCALE GENOMIC DNA]</scope>
</reference>
<reference evidence="11" key="2">
    <citation type="journal article" date="2016" name="G3 (Bethesda)">
        <title>Genome Evolution in Three Species of Cactophilic Drosophila.</title>
        <authorList>
            <person name="Sanchez-Flores A."/>
            <person name="Penazola F."/>
            <person name="Carpinteyro-Ponce J."/>
            <person name="Nazario-Yepiz N."/>
            <person name="Abreu-Goodger C."/>
            <person name="Machado C.A."/>
            <person name="Markow T.A."/>
        </authorList>
    </citation>
    <scope>NUCLEOTIDE SEQUENCE [LARGE SCALE GENOMIC DNA]</scope>
</reference>
<dbReference type="PANTHER" id="PTHR21137:SF35">
    <property type="entry name" value="ODORANT RECEPTOR 19A-RELATED"/>
    <property type="match status" value="1"/>
</dbReference>
<protein>
    <recommendedName>
        <fullName evidence="10">Odorant receptor</fullName>
    </recommendedName>
</protein>
<evidence type="ECO:0000256" key="10">
    <source>
        <dbReference type="RuleBase" id="RU351113"/>
    </source>
</evidence>
<keyword evidence="3 10" id="KW-0716">Sensory transduction</keyword>
<keyword evidence="6 10" id="KW-1133">Transmembrane helix</keyword>
<dbReference type="RefSeq" id="XP_017860833.1">
    <property type="nucleotide sequence ID" value="XM_018005344.1"/>
</dbReference>
<keyword evidence="2" id="KW-1003">Cell membrane</keyword>
<proteinExistence type="inferred from homology"/>
<evidence type="ECO:0000256" key="6">
    <source>
        <dbReference type="ARBA" id="ARBA00022989"/>
    </source>
</evidence>
<evidence type="ECO:0000256" key="5">
    <source>
        <dbReference type="ARBA" id="ARBA00022725"/>
    </source>
</evidence>
<dbReference type="GeneID" id="108612461"/>
<evidence type="ECO:0000256" key="9">
    <source>
        <dbReference type="ARBA" id="ARBA00023224"/>
    </source>
</evidence>
<keyword evidence="9 10" id="KW-0807">Transducer</keyword>
<sequence>MKKLLRLIQRVLPSNAAEGRIGSIELNLWLAHLVGLPLVGLKPETPLQKLCIIAVGYPVVLAVWYYVFLELYDLCLNWHDLDAMTQNLILSFTHVAFLIKSCAAFIFVIYIFPLFHSVTLNVRFRLSLWRIMCYGTLKSILQKLSEITRRCVLSERQLEAFQRAELKNKLANLAYFYLVLTPGILSVVYILTGSIWNGTRVIPAINMIYLAAPEEFAGNRFPYRAQMPHFLPRIVQSLYKGLGVSLLALQTTTIDFLNISVMGQICMHLQVLSLAFEKLHDSSGIDAYSWLVATVKYHCELILLRQQVERIFNLAVMLQFVSSVFIVAMTAFQVIVIGDGSKSSMIMNLMLCCVLCQLFMYCYFGNEVYEHSKSLSSAAFSCNWYSLDRRCKKTLLIFMVNADRLFLFTAGGFMGLTLPSFTYIISKSYSLVAVLRQMYSRS</sequence>
<gene>
    <name evidence="12" type="primary">LOC108612461</name>
</gene>
<feature type="transmembrane region" description="Helical" evidence="10">
    <location>
        <begin position="344"/>
        <end position="364"/>
    </location>
</feature>
<evidence type="ECO:0000313" key="11">
    <source>
        <dbReference type="Proteomes" id="UP000694904"/>
    </source>
</evidence>
<feature type="transmembrane region" description="Helical" evidence="10">
    <location>
        <begin position="405"/>
        <end position="425"/>
    </location>
</feature>
<evidence type="ECO:0000256" key="1">
    <source>
        <dbReference type="ARBA" id="ARBA00004651"/>
    </source>
</evidence>
<feature type="transmembrane region" description="Helical" evidence="10">
    <location>
        <begin position="50"/>
        <end position="68"/>
    </location>
</feature>
<evidence type="ECO:0000256" key="7">
    <source>
        <dbReference type="ARBA" id="ARBA00023136"/>
    </source>
</evidence>
<comment type="subcellular location">
    <subcellularLocation>
        <location evidence="1 10">Cell membrane</location>
        <topology evidence="1 10">Multi-pass membrane protein</topology>
    </subcellularLocation>
</comment>
<keyword evidence="8 10" id="KW-0675">Receptor</keyword>
<reference evidence="12" key="3">
    <citation type="submission" date="2025-08" db="UniProtKB">
        <authorList>
            <consortium name="RefSeq"/>
        </authorList>
    </citation>
    <scope>IDENTIFICATION</scope>
    <source>
        <tissue evidence="12">Whole organism</tissue>
    </source>
</reference>
<evidence type="ECO:0000256" key="4">
    <source>
        <dbReference type="ARBA" id="ARBA00022692"/>
    </source>
</evidence>
<dbReference type="PANTHER" id="PTHR21137">
    <property type="entry name" value="ODORANT RECEPTOR"/>
    <property type="match status" value="1"/>
</dbReference>